<dbReference type="Gene3D" id="3.30.1490.20">
    <property type="entry name" value="ATP-grasp fold, A domain"/>
    <property type="match status" value="1"/>
</dbReference>
<evidence type="ECO:0000256" key="4">
    <source>
        <dbReference type="ARBA" id="ARBA00007837"/>
    </source>
</evidence>
<evidence type="ECO:0000313" key="19">
    <source>
        <dbReference type="EMBL" id="TDL40268.1"/>
    </source>
</evidence>
<evidence type="ECO:0000256" key="6">
    <source>
        <dbReference type="ARBA" id="ARBA00021623"/>
    </source>
</evidence>
<dbReference type="PANTHER" id="PTHR43030">
    <property type="entry name" value="PHOSPHOENOLPYRUVATE SYNTHASE"/>
    <property type="match status" value="1"/>
</dbReference>
<evidence type="ECO:0000259" key="18">
    <source>
        <dbReference type="Pfam" id="PF02896"/>
    </source>
</evidence>
<organism evidence="19 20">
    <name type="scientific">Kocuria rosea</name>
    <name type="common">Deinococcus erythromyxa</name>
    <name type="synonym">Micrococcus rubens</name>
    <dbReference type="NCBI Taxonomy" id="1275"/>
    <lineage>
        <taxon>Bacteria</taxon>
        <taxon>Bacillati</taxon>
        <taxon>Actinomycetota</taxon>
        <taxon>Actinomycetes</taxon>
        <taxon>Micrococcales</taxon>
        <taxon>Micrococcaceae</taxon>
        <taxon>Kocuria</taxon>
    </lineage>
</organism>
<comment type="function">
    <text evidence="2 15">Catalyzes the phosphorylation of pyruvate to phosphoenolpyruvate.</text>
</comment>
<dbReference type="InterPro" id="IPR023151">
    <property type="entry name" value="PEP_util_CS"/>
</dbReference>
<keyword evidence="11 15" id="KW-0067">ATP-binding</keyword>
<evidence type="ECO:0000256" key="9">
    <source>
        <dbReference type="ARBA" id="ARBA00022741"/>
    </source>
</evidence>
<dbReference type="FunFam" id="3.30.1490.20:FF:000010">
    <property type="entry name" value="Phosphoenolpyruvate synthase"/>
    <property type="match status" value="1"/>
</dbReference>
<evidence type="ECO:0000259" key="17">
    <source>
        <dbReference type="Pfam" id="PF01326"/>
    </source>
</evidence>
<evidence type="ECO:0000259" key="16">
    <source>
        <dbReference type="Pfam" id="PF00391"/>
    </source>
</evidence>
<evidence type="ECO:0000256" key="7">
    <source>
        <dbReference type="ARBA" id="ARBA00022679"/>
    </source>
</evidence>
<dbReference type="Pfam" id="PF00391">
    <property type="entry name" value="PEP-utilizers"/>
    <property type="match status" value="1"/>
</dbReference>
<dbReference type="GO" id="GO:0005524">
    <property type="term" value="F:ATP binding"/>
    <property type="evidence" value="ECO:0007669"/>
    <property type="project" value="UniProtKB-KW"/>
</dbReference>
<keyword evidence="12 15" id="KW-0460">Magnesium</keyword>
<dbReference type="PROSITE" id="PS00742">
    <property type="entry name" value="PEP_ENZYMES_2"/>
    <property type="match status" value="1"/>
</dbReference>
<keyword evidence="10 15" id="KW-0418">Kinase</keyword>
<dbReference type="PIRSF" id="PIRSF000854">
    <property type="entry name" value="PEP_synthase"/>
    <property type="match status" value="1"/>
</dbReference>
<dbReference type="EMBL" id="SMZT01000007">
    <property type="protein sequence ID" value="TDL40268.1"/>
    <property type="molecule type" value="Genomic_DNA"/>
</dbReference>
<keyword evidence="8 15" id="KW-0479">Metal-binding</keyword>
<dbReference type="PROSITE" id="PS00370">
    <property type="entry name" value="PEP_ENZYMES_PHOS_SITE"/>
    <property type="match status" value="1"/>
</dbReference>
<proteinExistence type="inferred from homology"/>
<evidence type="ECO:0000256" key="15">
    <source>
        <dbReference type="PIRNR" id="PIRNR000854"/>
    </source>
</evidence>
<dbReference type="SUPFAM" id="SSF51621">
    <property type="entry name" value="Phosphoenolpyruvate/pyruvate domain"/>
    <property type="match status" value="1"/>
</dbReference>
<dbReference type="InterPro" id="IPR013815">
    <property type="entry name" value="ATP_grasp_subdomain_1"/>
</dbReference>
<dbReference type="GeneID" id="64348716"/>
<evidence type="ECO:0000256" key="11">
    <source>
        <dbReference type="ARBA" id="ARBA00022840"/>
    </source>
</evidence>
<dbReference type="SUPFAM" id="SSF52009">
    <property type="entry name" value="Phosphohistidine domain"/>
    <property type="match status" value="1"/>
</dbReference>
<accession>A0A4V3B2C5</accession>
<dbReference type="InterPro" id="IPR015813">
    <property type="entry name" value="Pyrv/PenolPyrv_kinase-like_dom"/>
</dbReference>
<dbReference type="InterPro" id="IPR000121">
    <property type="entry name" value="PEP_util_C"/>
</dbReference>
<protein>
    <recommendedName>
        <fullName evidence="6 15">Phosphoenolpyruvate synthase</fullName>
        <shortName evidence="15">PEP synthase</shortName>
        <ecNumber evidence="5 15">2.7.9.2</ecNumber>
    </recommendedName>
    <alternativeName>
        <fullName evidence="13 15">Pyruvate, water dikinase</fullName>
    </alternativeName>
</protein>
<dbReference type="AlphaFoldDB" id="A0A4V3B2C5"/>
<keyword evidence="19" id="KW-0670">Pyruvate</keyword>
<dbReference type="InterPro" id="IPR018274">
    <property type="entry name" value="PEP_util_AS"/>
</dbReference>
<dbReference type="Proteomes" id="UP000295163">
    <property type="component" value="Unassembled WGS sequence"/>
</dbReference>
<dbReference type="GO" id="GO:0046872">
    <property type="term" value="F:metal ion binding"/>
    <property type="evidence" value="ECO:0007669"/>
    <property type="project" value="UniProtKB-KW"/>
</dbReference>
<dbReference type="EC" id="2.7.9.2" evidence="5 15"/>
<dbReference type="Pfam" id="PF01326">
    <property type="entry name" value="PPDK_N"/>
    <property type="match status" value="1"/>
</dbReference>
<dbReference type="SUPFAM" id="SSF56059">
    <property type="entry name" value="Glutathione synthetase ATP-binding domain-like"/>
    <property type="match status" value="1"/>
</dbReference>
<dbReference type="Gene3D" id="3.30.470.20">
    <property type="entry name" value="ATP-grasp fold, B domain"/>
    <property type="match status" value="1"/>
</dbReference>
<comment type="similarity">
    <text evidence="4 15">Belongs to the PEP-utilizing enzyme family.</text>
</comment>
<evidence type="ECO:0000256" key="1">
    <source>
        <dbReference type="ARBA" id="ARBA00001946"/>
    </source>
</evidence>
<feature type="domain" description="Pyruvate phosphate dikinase AMP/ATP-binding" evidence="17">
    <location>
        <begin position="18"/>
        <end position="342"/>
    </location>
</feature>
<dbReference type="Gene3D" id="3.50.30.10">
    <property type="entry name" value="Phosphohistidine domain"/>
    <property type="match status" value="1"/>
</dbReference>
<dbReference type="Pfam" id="PF02896">
    <property type="entry name" value="PEP-utilizers_C"/>
    <property type="match status" value="1"/>
</dbReference>
<dbReference type="NCBIfam" id="TIGR01418">
    <property type="entry name" value="PEP_synth"/>
    <property type="match status" value="1"/>
</dbReference>
<gene>
    <name evidence="19" type="primary">ppsA</name>
    <name evidence="19" type="ORF">E2R59_14920</name>
</gene>
<evidence type="ECO:0000256" key="14">
    <source>
        <dbReference type="ARBA" id="ARBA00047700"/>
    </source>
</evidence>
<reference evidence="19 20" key="1">
    <citation type="submission" date="2019-03" db="EMBL/GenBank/DDBJ databases">
        <title>Genome Sequencing and Assembly of Various Microbes Isolated from Partially Reclaimed Soil and Acid Mine Drainage (AMD) Site.</title>
        <authorList>
            <person name="Steinbock B."/>
            <person name="Bechtold R."/>
            <person name="Sevigny J.L."/>
            <person name="Thomas D."/>
            <person name="Cuthill L.R."/>
            <person name="Aveiro Johannsen E.J."/>
            <person name="Thomas K."/>
            <person name="Ghosh A."/>
        </authorList>
    </citation>
    <scope>NUCLEOTIDE SEQUENCE [LARGE SCALE GENOMIC DNA]</scope>
    <source>
        <strain evidence="19 20">S-A3</strain>
    </source>
</reference>
<comment type="caution">
    <text evidence="19">The sequence shown here is derived from an EMBL/GenBank/DDBJ whole genome shotgun (WGS) entry which is preliminary data.</text>
</comment>
<dbReference type="InterPro" id="IPR040442">
    <property type="entry name" value="Pyrv_kinase-like_dom_sf"/>
</dbReference>
<dbReference type="GO" id="GO:0008986">
    <property type="term" value="F:pyruvate, water dikinase activity"/>
    <property type="evidence" value="ECO:0007669"/>
    <property type="project" value="UniProtKB-EC"/>
</dbReference>
<feature type="domain" description="PEP-utilising enzyme C-terminal" evidence="18">
    <location>
        <begin position="482"/>
        <end position="792"/>
    </location>
</feature>
<dbReference type="Gene3D" id="3.20.20.60">
    <property type="entry name" value="Phosphoenolpyruvate-binding domains"/>
    <property type="match status" value="1"/>
</dbReference>
<dbReference type="InterPro" id="IPR008279">
    <property type="entry name" value="PEP-util_enz_mobile_dom"/>
</dbReference>
<comment type="catalytic activity">
    <reaction evidence="14 15">
        <text>pyruvate + ATP + H2O = phosphoenolpyruvate + AMP + phosphate + 2 H(+)</text>
        <dbReference type="Rhea" id="RHEA:11364"/>
        <dbReference type="ChEBI" id="CHEBI:15361"/>
        <dbReference type="ChEBI" id="CHEBI:15377"/>
        <dbReference type="ChEBI" id="CHEBI:15378"/>
        <dbReference type="ChEBI" id="CHEBI:30616"/>
        <dbReference type="ChEBI" id="CHEBI:43474"/>
        <dbReference type="ChEBI" id="CHEBI:58702"/>
        <dbReference type="ChEBI" id="CHEBI:456215"/>
        <dbReference type="EC" id="2.7.9.2"/>
    </reaction>
</comment>
<comment type="pathway">
    <text evidence="3 15">Carbohydrate biosynthesis; gluconeogenesis.</text>
</comment>
<evidence type="ECO:0000313" key="20">
    <source>
        <dbReference type="Proteomes" id="UP000295163"/>
    </source>
</evidence>
<dbReference type="UniPathway" id="UPA00138"/>
<evidence type="ECO:0000256" key="13">
    <source>
        <dbReference type="ARBA" id="ARBA00033470"/>
    </source>
</evidence>
<evidence type="ECO:0000256" key="12">
    <source>
        <dbReference type="ARBA" id="ARBA00022842"/>
    </source>
</evidence>
<evidence type="ECO:0000256" key="5">
    <source>
        <dbReference type="ARBA" id="ARBA00011996"/>
    </source>
</evidence>
<sequence>MAAPEVHWFEELGIADVPRVGGKNASLGEMVRELASRGVRVPGGFATTADAYRSYVEANGIGPALRDRLEDHRAGRATLRETGAAVRELFLRGEFPAGTARQIRQFYRELSARTGRAGLSVAVRSSATAEDLPDASFAGQQETFLNVVGEDELLEACRRCYASLFTDRAITYRELKGFDHLAVALSVGVQEMVRADLGCSGVMFSIDTESGFPRVAVISATWGLGETVVQGTVDPDKYLVFKPLLDVAEAPIVERTRGAKLHKLVHDDDAPAGAAATRLVQTSPAERQAWVLGDDDVLRLGRWAVLVEDHYGRPMDLEWAKDGLTGELFLLQARPETVQAGRSGTRFTIHHLRGEGRVLAVGAAVGDAVATGPACVVRTAADIESFRDGSVLVTEMTDPDWVPVMKRAAAIVTDHGGPTSHAAIVSRELGLPAVVGTGDASRTIPEGQELTVSCAAGDRGTVYEGTLAFDVEEVDLGELPESRTAIMVNVASPAAAFRWWRLPADGVGLARMEFVVNNIVEVHPMALVHPERVRDEADRRRIAELTAGFPDGQEYFVQTLALGLAKLAAPYHPRPVIVRLSDFKSNEYAHLVGGAAFEEPEENPMLGFRGASRYYDPRYREGFALECRALRRVRERIGFDNVVVMVPFCRTVGEADRVLATMAEHGLERGRHGLKVYMMCEIPSNVVLAEQFATRFDGFSIGSNDLTQLVLGVDRDAEALRALFDERDEAVTRMISEAIRKAHAAGIPIGICGQGPSNHPDFAEFLVREGIDSISLNPDSFLRTARRIAETERRLAAGPGSTMDA</sequence>
<feature type="domain" description="PEP-utilising enzyme mobile" evidence="16">
    <location>
        <begin position="387"/>
        <end position="457"/>
    </location>
</feature>
<evidence type="ECO:0000256" key="8">
    <source>
        <dbReference type="ARBA" id="ARBA00022723"/>
    </source>
</evidence>
<dbReference type="InterPro" id="IPR036637">
    <property type="entry name" value="Phosphohistidine_dom_sf"/>
</dbReference>
<dbReference type="InterPro" id="IPR006319">
    <property type="entry name" value="PEP_synth"/>
</dbReference>
<dbReference type="PANTHER" id="PTHR43030:SF1">
    <property type="entry name" value="PHOSPHOENOLPYRUVATE SYNTHASE"/>
    <property type="match status" value="1"/>
</dbReference>
<evidence type="ECO:0000256" key="10">
    <source>
        <dbReference type="ARBA" id="ARBA00022777"/>
    </source>
</evidence>
<dbReference type="RefSeq" id="WP_133411220.1">
    <property type="nucleotide sequence ID" value="NZ_SMZT01000007.1"/>
</dbReference>
<evidence type="ECO:0000256" key="2">
    <source>
        <dbReference type="ARBA" id="ARBA00002988"/>
    </source>
</evidence>
<name>A0A4V3B2C5_KOCRO</name>
<keyword evidence="9 15" id="KW-0547">Nucleotide-binding</keyword>
<dbReference type="GO" id="GO:0006094">
    <property type="term" value="P:gluconeogenesis"/>
    <property type="evidence" value="ECO:0007669"/>
    <property type="project" value="UniProtKB-UniPathway"/>
</dbReference>
<dbReference type="NCBIfam" id="NF005057">
    <property type="entry name" value="PRK06464.1"/>
    <property type="match status" value="1"/>
</dbReference>
<evidence type="ECO:0000256" key="3">
    <source>
        <dbReference type="ARBA" id="ARBA00004742"/>
    </source>
</evidence>
<dbReference type="InterPro" id="IPR002192">
    <property type="entry name" value="PPDK_AMP/ATP-bd"/>
</dbReference>
<comment type="cofactor">
    <cofactor evidence="1 15">
        <name>Mg(2+)</name>
        <dbReference type="ChEBI" id="CHEBI:18420"/>
    </cofactor>
</comment>
<keyword evidence="7 15" id="KW-0808">Transferase</keyword>